<dbReference type="RefSeq" id="WP_165143604.1">
    <property type="nucleotide sequence ID" value="NZ_JAALLT010000004.1"/>
</dbReference>
<dbReference type="Pfam" id="PF11138">
    <property type="entry name" value="DUF2911"/>
    <property type="match status" value="1"/>
</dbReference>
<keyword evidence="1" id="KW-0732">Signal</keyword>
<evidence type="ECO:0000256" key="1">
    <source>
        <dbReference type="SAM" id="SignalP"/>
    </source>
</evidence>
<dbReference type="AlphaFoldDB" id="A0A6M1SS53"/>
<organism evidence="2 3">
    <name type="scientific">Halalkalibaculum roseum</name>
    <dbReference type="NCBI Taxonomy" id="2709311"/>
    <lineage>
        <taxon>Bacteria</taxon>
        <taxon>Pseudomonadati</taxon>
        <taxon>Balneolota</taxon>
        <taxon>Balneolia</taxon>
        <taxon>Balneolales</taxon>
        <taxon>Balneolaceae</taxon>
        <taxon>Halalkalibaculum</taxon>
    </lineage>
</organism>
<dbReference type="EMBL" id="JAALLT010000004">
    <property type="protein sequence ID" value="NGP77909.1"/>
    <property type="molecule type" value="Genomic_DNA"/>
</dbReference>
<evidence type="ECO:0000313" key="2">
    <source>
        <dbReference type="EMBL" id="NGP77909.1"/>
    </source>
</evidence>
<protein>
    <submittedName>
        <fullName evidence="2">DUF2911 domain-containing protein</fullName>
    </submittedName>
</protein>
<comment type="caution">
    <text evidence="2">The sequence shown here is derived from an EMBL/GenBank/DDBJ whole genome shotgun (WGS) entry which is preliminary data.</text>
</comment>
<sequence>MKLFHSFLVMLLAVSLAIISCNSKQPKEPDPVRRKSPTAIASVKHADTYIKVVYGQPYKSGREIFGELVPFGEVWRTGANEATEITTTKDILFSGEQLEAGTYSLFSIPGEESWTIILNSELGLWGAFEYDSSNDVMRIDADAHQTEQSDEAFTIQFEEVTDDSTEMVIKWVQTEVRVPITFLSADTATS</sequence>
<dbReference type="InterPro" id="IPR021314">
    <property type="entry name" value="DUF2911"/>
</dbReference>
<accession>A0A6M1SS53</accession>
<dbReference type="Proteomes" id="UP000473278">
    <property type="component" value="Unassembled WGS sequence"/>
</dbReference>
<keyword evidence="3" id="KW-1185">Reference proteome</keyword>
<feature type="signal peptide" evidence="1">
    <location>
        <begin position="1"/>
        <end position="26"/>
    </location>
</feature>
<name>A0A6M1SS53_9BACT</name>
<gene>
    <name evidence="2" type="ORF">G3570_14770</name>
</gene>
<dbReference type="PROSITE" id="PS51257">
    <property type="entry name" value="PROKAR_LIPOPROTEIN"/>
    <property type="match status" value="1"/>
</dbReference>
<reference evidence="2 3" key="1">
    <citation type="submission" date="2020-02" db="EMBL/GenBank/DDBJ databases">
        <title>Balneolaceae bacterium YR4-1, complete genome.</title>
        <authorList>
            <person name="Li Y."/>
            <person name="Wu S."/>
        </authorList>
    </citation>
    <scope>NUCLEOTIDE SEQUENCE [LARGE SCALE GENOMIC DNA]</scope>
    <source>
        <strain evidence="2 3">YR4-1</strain>
    </source>
</reference>
<feature type="chain" id="PRO_5026914849" evidence="1">
    <location>
        <begin position="27"/>
        <end position="190"/>
    </location>
</feature>
<evidence type="ECO:0000313" key="3">
    <source>
        <dbReference type="Proteomes" id="UP000473278"/>
    </source>
</evidence>
<proteinExistence type="predicted"/>